<dbReference type="SUPFAM" id="SSF52047">
    <property type="entry name" value="RNI-like"/>
    <property type="match status" value="1"/>
</dbReference>
<gene>
    <name evidence="5" type="ORF">TCAL_10298</name>
</gene>
<dbReference type="Proteomes" id="UP000318571">
    <property type="component" value="Chromosome 9"/>
</dbReference>
<dbReference type="PANTHER" id="PTHR10901">
    <property type="entry name" value="TROPOMODULIN"/>
    <property type="match status" value="1"/>
</dbReference>
<dbReference type="GO" id="GO:0051694">
    <property type="term" value="P:pointed-end actin filament capping"/>
    <property type="evidence" value="ECO:0007669"/>
    <property type="project" value="InterPro"/>
</dbReference>
<dbReference type="STRING" id="6832.A0A553NXK5"/>
<evidence type="ECO:0000256" key="3">
    <source>
        <dbReference type="ARBA" id="ARBA00023212"/>
    </source>
</evidence>
<dbReference type="AlphaFoldDB" id="A0A553NXK5"/>
<dbReference type="InterPro" id="IPR032675">
    <property type="entry name" value="LRR_dom_sf"/>
</dbReference>
<dbReference type="GO" id="GO:0030239">
    <property type="term" value="P:myofibril assembly"/>
    <property type="evidence" value="ECO:0007669"/>
    <property type="project" value="TreeGrafter"/>
</dbReference>
<protein>
    <recommendedName>
        <fullName evidence="7">Tropomodulin</fullName>
    </recommendedName>
</protein>
<dbReference type="GO" id="GO:0005856">
    <property type="term" value="C:cytoskeleton"/>
    <property type="evidence" value="ECO:0007669"/>
    <property type="project" value="UniProtKB-SubCell"/>
</dbReference>
<dbReference type="Pfam" id="PF03250">
    <property type="entry name" value="Tropomodulin"/>
    <property type="match status" value="1"/>
</dbReference>
<dbReference type="Gene3D" id="3.80.10.10">
    <property type="entry name" value="Ribonuclease Inhibitor"/>
    <property type="match status" value="1"/>
</dbReference>
<dbReference type="GO" id="GO:0030016">
    <property type="term" value="C:myofibril"/>
    <property type="evidence" value="ECO:0007669"/>
    <property type="project" value="TreeGrafter"/>
</dbReference>
<dbReference type="EMBL" id="VCGU01000009">
    <property type="protein sequence ID" value="TRY70171.1"/>
    <property type="molecule type" value="Genomic_DNA"/>
</dbReference>
<feature type="compositionally biased region" description="Acidic residues" evidence="4">
    <location>
        <begin position="409"/>
        <end position="429"/>
    </location>
</feature>
<reference evidence="5 6" key="1">
    <citation type="journal article" date="2018" name="Nat. Ecol. Evol.">
        <title>Genomic signatures of mitonuclear coevolution across populations of Tigriopus californicus.</title>
        <authorList>
            <person name="Barreto F.S."/>
            <person name="Watson E.T."/>
            <person name="Lima T.G."/>
            <person name="Willett C.S."/>
            <person name="Edmands S."/>
            <person name="Li W."/>
            <person name="Burton R.S."/>
        </authorList>
    </citation>
    <scope>NUCLEOTIDE SEQUENCE [LARGE SCALE GENOMIC DNA]</scope>
    <source>
        <strain evidence="5 6">San Diego</strain>
    </source>
</reference>
<evidence type="ECO:0000313" key="5">
    <source>
        <dbReference type="EMBL" id="TRY70171.1"/>
    </source>
</evidence>
<dbReference type="GO" id="GO:0005523">
    <property type="term" value="F:tropomyosin binding"/>
    <property type="evidence" value="ECO:0007669"/>
    <property type="project" value="InterPro"/>
</dbReference>
<dbReference type="OrthoDB" id="2163268at2759"/>
<evidence type="ECO:0000256" key="2">
    <source>
        <dbReference type="ARBA" id="ARBA00022490"/>
    </source>
</evidence>
<comment type="caution">
    <text evidence="5">The sequence shown here is derived from an EMBL/GenBank/DDBJ whole genome shotgun (WGS) entry which is preliminary data.</text>
</comment>
<keyword evidence="6" id="KW-1185">Reference proteome</keyword>
<sequence>MSRMVMIGSSRDPKPDPLQELDIDELVERLTPGEIQRLLDECDPDDPHIPPSMRSNYKCEKSSTGPLNRKALMDFINEQALNTPDIPDVVPFVPGTVRGKKWQAPPKPESTKLEEKIELDLDMGEEYEMALSSASTDEIVDLAGILGLHSMMNQDQFHSAQSDKWATKADPTIGWNGITKATPLKEYPAEEPNRTKPEDVVSKLKAGDSSVATVNLNNVAMSEQTILDLFDALRHSDVLIDLSMANCMITDFVGCNLATALESNKTLEKLNIESNSITPQTLVKIFEAANVQQVLTNIKASNQQAQFLGNKVEMAITRAVEQNKTLLKVGLHFEFGDCRNRVAVQLQKNLDRIRLKRMAHKLSRDESQPATNGSSTNNSVPPPSVSSNRTGGYFGPLPGQLPTRHKSPEDEDEYEYEDEEEEEGDEERR</sequence>
<name>A0A553NXK5_TIGCA</name>
<dbReference type="InterPro" id="IPR004934">
    <property type="entry name" value="TMOD"/>
</dbReference>
<dbReference type="GO" id="GO:0007015">
    <property type="term" value="P:actin filament organization"/>
    <property type="evidence" value="ECO:0007669"/>
    <property type="project" value="TreeGrafter"/>
</dbReference>
<feature type="region of interest" description="Disordered" evidence="4">
    <location>
        <begin position="41"/>
        <end position="63"/>
    </location>
</feature>
<comment type="subcellular location">
    <subcellularLocation>
        <location evidence="1">Cytoplasm</location>
        <location evidence="1">Cytoskeleton</location>
    </subcellularLocation>
</comment>
<dbReference type="PANTHER" id="PTHR10901:SF6">
    <property type="entry name" value="TROPOMODULIN, ISOFORM N"/>
    <property type="match status" value="1"/>
</dbReference>
<evidence type="ECO:0000313" key="6">
    <source>
        <dbReference type="Proteomes" id="UP000318571"/>
    </source>
</evidence>
<evidence type="ECO:0008006" key="7">
    <source>
        <dbReference type="Google" id="ProtNLM"/>
    </source>
</evidence>
<feature type="region of interest" description="Disordered" evidence="4">
    <location>
        <begin position="359"/>
        <end position="429"/>
    </location>
</feature>
<evidence type="ECO:0000256" key="1">
    <source>
        <dbReference type="ARBA" id="ARBA00004245"/>
    </source>
</evidence>
<proteinExistence type="predicted"/>
<keyword evidence="3" id="KW-0206">Cytoskeleton</keyword>
<evidence type="ECO:0000256" key="4">
    <source>
        <dbReference type="SAM" id="MobiDB-lite"/>
    </source>
</evidence>
<accession>A0A553NXK5</accession>
<keyword evidence="2" id="KW-0963">Cytoplasm</keyword>
<organism evidence="5 6">
    <name type="scientific">Tigriopus californicus</name>
    <name type="common">Marine copepod</name>
    <dbReference type="NCBI Taxonomy" id="6832"/>
    <lineage>
        <taxon>Eukaryota</taxon>
        <taxon>Metazoa</taxon>
        <taxon>Ecdysozoa</taxon>
        <taxon>Arthropoda</taxon>
        <taxon>Crustacea</taxon>
        <taxon>Multicrustacea</taxon>
        <taxon>Hexanauplia</taxon>
        <taxon>Copepoda</taxon>
        <taxon>Harpacticoida</taxon>
        <taxon>Harpacticidae</taxon>
        <taxon>Tigriopus</taxon>
    </lineage>
</organism>
<dbReference type="OMA" id="PYQRDKL"/>